<keyword evidence="2" id="KW-1185">Reference proteome</keyword>
<dbReference type="Proteomes" id="UP001281147">
    <property type="component" value="Unassembled WGS sequence"/>
</dbReference>
<reference evidence="1" key="1">
    <citation type="submission" date="2023-07" db="EMBL/GenBank/DDBJ databases">
        <title>Black Yeasts Isolated from many extreme environments.</title>
        <authorList>
            <person name="Coleine C."/>
            <person name="Stajich J.E."/>
            <person name="Selbmann L."/>
        </authorList>
    </citation>
    <scope>NUCLEOTIDE SEQUENCE</scope>
    <source>
        <strain evidence="1">CCFEE 5714</strain>
    </source>
</reference>
<comment type="caution">
    <text evidence="1">The sequence shown here is derived from an EMBL/GenBank/DDBJ whole genome shotgun (WGS) entry which is preliminary data.</text>
</comment>
<protein>
    <submittedName>
        <fullName evidence="1">Uncharacterized protein</fullName>
    </submittedName>
</protein>
<name>A0ACC3MF90_9PEZI</name>
<evidence type="ECO:0000313" key="1">
    <source>
        <dbReference type="EMBL" id="KAK3687121.1"/>
    </source>
</evidence>
<organism evidence="1 2">
    <name type="scientific">Vermiconidia calcicola</name>
    <dbReference type="NCBI Taxonomy" id="1690605"/>
    <lineage>
        <taxon>Eukaryota</taxon>
        <taxon>Fungi</taxon>
        <taxon>Dikarya</taxon>
        <taxon>Ascomycota</taxon>
        <taxon>Pezizomycotina</taxon>
        <taxon>Dothideomycetes</taxon>
        <taxon>Dothideomycetidae</taxon>
        <taxon>Mycosphaerellales</taxon>
        <taxon>Extremaceae</taxon>
        <taxon>Vermiconidia</taxon>
    </lineage>
</organism>
<dbReference type="EMBL" id="JAUTXU010000286">
    <property type="protein sequence ID" value="KAK3687121.1"/>
    <property type="molecule type" value="Genomic_DNA"/>
</dbReference>
<accession>A0ACC3MF90</accession>
<gene>
    <name evidence="1" type="ORF">LTR37_019114</name>
</gene>
<evidence type="ECO:0000313" key="2">
    <source>
        <dbReference type="Proteomes" id="UP001281147"/>
    </source>
</evidence>
<sequence>MSGQDFPDPSIIRTLDGWHIFATNTRTPGKRINVQVGFSSDFKSWTYRNGYDALPRLPAWVNMDSPRVWAPDVNRRPDGTFILIINHHCLSWATSNNVEGPYVDYQKDPWICHASQGGAIDPSGYVDTDGKRYLVYKVDGNSIGHGGECGNTSPPIVPTPIMLQQVSSHGHTKIGGAIRILDRSEQDGPYVEAPSLSKLNGKYVLFYSSNCFVTPEYDVSYALASNIRGPYRKSGQLFVSGSKGMTAPGGGDIAINGDHFIWHANYGQGRASYITTVGLVGDRIRASA</sequence>
<proteinExistence type="predicted"/>